<evidence type="ECO:0000256" key="7">
    <source>
        <dbReference type="RuleBase" id="RU004311"/>
    </source>
</evidence>
<name>A0A6N0GXA7_ZYGCR</name>
<keyword evidence="8" id="KW-0934">Plastid</keyword>
<dbReference type="GO" id="GO:1990904">
    <property type="term" value="C:ribonucleoprotein complex"/>
    <property type="evidence" value="ECO:0007669"/>
    <property type="project" value="UniProtKB-KW"/>
</dbReference>
<dbReference type="SUPFAM" id="SSF74731">
    <property type="entry name" value="Ribosomal protein L20"/>
    <property type="match status" value="1"/>
</dbReference>
<keyword evidence="3 7" id="KW-0694">RNA-binding</keyword>
<evidence type="ECO:0000256" key="5">
    <source>
        <dbReference type="ARBA" id="ARBA00023274"/>
    </source>
</evidence>
<dbReference type="FunFam" id="1.10.1900.20:FF:000001">
    <property type="entry name" value="50S ribosomal protein L20"/>
    <property type="match status" value="1"/>
</dbReference>
<keyword evidence="4 6" id="KW-0689">Ribosomal protein</keyword>
<accession>A0A6N0GXA7</accession>
<dbReference type="InterPro" id="IPR035566">
    <property type="entry name" value="Ribosomal_protein_bL20_C"/>
</dbReference>
<dbReference type="PANTHER" id="PTHR10986">
    <property type="entry name" value="39S RIBOSOMAL PROTEIN L20"/>
    <property type="match status" value="1"/>
</dbReference>
<evidence type="ECO:0000313" key="8">
    <source>
        <dbReference type="EMBL" id="QKQ14609.1"/>
    </source>
</evidence>
<comment type="similarity">
    <text evidence="1 6">Belongs to the bacterial ribosomal protein bL20 family.</text>
</comment>
<geneLocation type="plastid" evidence="8"/>
<dbReference type="GO" id="GO:0019843">
    <property type="term" value="F:rRNA binding"/>
    <property type="evidence" value="ECO:0007669"/>
    <property type="project" value="UniProtKB-KW"/>
</dbReference>
<sequence>MTRVKRGYVARKRHNRILDLTAGSKRAHSRLIRPAQQQAMKTLAYSHRDRNRRKRDFRHLWIARINATLRQYGTSYSEAICLIQKSKIILNRKMLAQIAVLDKSSFNSILTAAIYNT</sequence>
<dbReference type="InterPro" id="IPR005813">
    <property type="entry name" value="Ribosomal_bL20"/>
</dbReference>
<dbReference type="NCBIfam" id="TIGR01032">
    <property type="entry name" value="rplT_bact"/>
    <property type="match status" value="1"/>
</dbReference>
<keyword evidence="2 7" id="KW-0699">rRNA-binding</keyword>
<evidence type="ECO:0000256" key="2">
    <source>
        <dbReference type="ARBA" id="ARBA00022730"/>
    </source>
</evidence>
<dbReference type="HAMAP" id="MF_00382">
    <property type="entry name" value="Ribosomal_bL20"/>
    <property type="match status" value="1"/>
</dbReference>
<gene>
    <name evidence="8" type="primary">rpl20</name>
</gene>
<organism evidence="8">
    <name type="scientific">Zygnema circumcarinatum</name>
    <name type="common">Green alga</name>
    <dbReference type="NCBI Taxonomy" id="35869"/>
    <lineage>
        <taxon>Eukaryota</taxon>
        <taxon>Viridiplantae</taxon>
        <taxon>Streptophyta</taxon>
        <taxon>Zygnematophyceae</taxon>
        <taxon>Zygnematophycidae</taxon>
        <taxon>Zygnematales</taxon>
        <taxon>Zygnemataceae</taxon>
        <taxon>Zygnema</taxon>
    </lineage>
</organism>
<dbReference type="GO" id="GO:0005840">
    <property type="term" value="C:ribosome"/>
    <property type="evidence" value="ECO:0007669"/>
    <property type="project" value="UniProtKB-KW"/>
</dbReference>
<comment type="function">
    <text evidence="7">Binds directly to 23S ribosomal RNA and is necessary for the in vitro assembly process of the 50S ribosomal subunit. It is not involved in the protein synthesizing functions of that subunit.</text>
</comment>
<dbReference type="PROSITE" id="PS00937">
    <property type="entry name" value="RIBOSOMAL_L20"/>
    <property type="match status" value="1"/>
</dbReference>
<evidence type="ECO:0000256" key="1">
    <source>
        <dbReference type="ARBA" id="ARBA00007698"/>
    </source>
</evidence>
<dbReference type="GO" id="GO:0003735">
    <property type="term" value="F:structural constituent of ribosome"/>
    <property type="evidence" value="ECO:0007669"/>
    <property type="project" value="InterPro"/>
</dbReference>
<dbReference type="InterPro" id="IPR049946">
    <property type="entry name" value="RIBOSOMAL_L20_CS"/>
</dbReference>
<dbReference type="Gene3D" id="1.10.1900.20">
    <property type="entry name" value="Ribosomal protein L20"/>
    <property type="match status" value="1"/>
</dbReference>
<keyword evidence="5 6" id="KW-0687">Ribonucleoprotein</keyword>
<dbReference type="AlphaFoldDB" id="A0A6N0GXA7"/>
<dbReference type="EMBL" id="MT040697">
    <property type="protein sequence ID" value="QKQ14609.1"/>
    <property type="molecule type" value="Genomic_DNA"/>
</dbReference>
<dbReference type="Pfam" id="PF00453">
    <property type="entry name" value="Ribosomal_L20"/>
    <property type="match status" value="1"/>
</dbReference>
<evidence type="ECO:0000256" key="3">
    <source>
        <dbReference type="ARBA" id="ARBA00022884"/>
    </source>
</evidence>
<reference evidence="8" key="1">
    <citation type="journal article" date="2020" name="J. Exp. Bot.">
        <title>Zygnema circumcarinatum UTEX 1559 chloroplast and mitochondrial genomes provide insight into land plant evolution.</title>
        <authorList>
            <person name="Orton L.M."/>
            <person name="Fitzek E."/>
            <person name="Feng X."/>
            <person name="Grayburn W.S."/>
            <person name="Mower J.P."/>
            <person name="Liu K."/>
            <person name="Zhang C."/>
            <person name="Duvall M.R."/>
            <person name="Yin Y."/>
        </authorList>
    </citation>
    <scope>NUCLEOTIDE SEQUENCE</scope>
    <source>
        <strain evidence="8">UTEX 1559 mating type +</strain>
    </source>
</reference>
<protein>
    <recommendedName>
        <fullName evidence="7">50S ribosomal protein L20</fullName>
    </recommendedName>
</protein>
<evidence type="ECO:0000256" key="4">
    <source>
        <dbReference type="ARBA" id="ARBA00022980"/>
    </source>
</evidence>
<dbReference type="GO" id="GO:0006412">
    <property type="term" value="P:translation"/>
    <property type="evidence" value="ECO:0007669"/>
    <property type="project" value="InterPro"/>
</dbReference>
<dbReference type="Gene3D" id="6.10.160.10">
    <property type="match status" value="1"/>
</dbReference>
<evidence type="ECO:0000256" key="6">
    <source>
        <dbReference type="RuleBase" id="RU000561"/>
    </source>
</evidence>
<proteinExistence type="inferred from homology"/>
<dbReference type="CDD" id="cd07026">
    <property type="entry name" value="Ribosomal_L20"/>
    <property type="match status" value="1"/>
</dbReference>
<dbReference type="PRINTS" id="PR00062">
    <property type="entry name" value="RIBOSOMALL20"/>
</dbReference>